<sequence>MRTHYCGHLNASHIGQEVEIVGWAHRRRDHGGVIFIDLRDREGLVQVVYDPDLPEVFATAEQVRNEFVLRVRGLVRARPEGTVNPELPSGEIEILGRGLEVLNRAEPPPFQLDEHERVSEEVRLRYRYIDLRRPEMLNKIRLRSAVTRSLRHFLDGHGFLDIETPMLTKATPEGARDYLVPSRTHPGHFYALPQSPQLFKQLLMMSGMDRYYQVVRCFRDEDLRADRQPEFTQLDIETSFMNEEELMEMMEAMIRELVRDVLGEALPDPFPRMSYEEAMRRFGSDRPDLRCPLELVDVGDLM</sequence>
<proteinExistence type="inferred from homology"/>
<evidence type="ECO:0000256" key="1">
    <source>
        <dbReference type="ARBA" id="ARBA00006303"/>
    </source>
</evidence>
<keyword evidence="5" id="KW-0067">ATP-binding</keyword>
<dbReference type="NCBIfam" id="NF001750">
    <property type="entry name" value="PRK00476.1"/>
    <property type="match status" value="1"/>
</dbReference>
<evidence type="ECO:0000256" key="7">
    <source>
        <dbReference type="ARBA" id="ARBA00023146"/>
    </source>
</evidence>
<keyword evidence="4" id="KW-0547">Nucleotide-binding</keyword>
<keyword evidence="3 9" id="KW-0436">Ligase</keyword>
<dbReference type="InterPro" id="IPR047089">
    <property type="entry name" value="Asp-tRNA-ligase_1_N"/>
</dbReference>
<dbReference type="InterPro" id="IPR004364">
    <property type="entry name" value="Aa-tRNA-synt_II"/>
</dbReference>
<accession>A0A657PPJ7</accession>
<dbReference type="NCBIfam" id="TIGR00459">
    <property type="entry name" value="aspS_bact"/>
    <property type="match status" value="1"/>
</dbReference>
<evidence type="ECO:0000256" key="4">
    <source>
        <dbReference type="ARBA" id="ARBA00022741"/>
    </source>
</evidence>
<dbReference type="Gene3D" id="2.40.50.140">
    <property type="entry name" value="Nucleic acid-binding proteins"/>
    <property type="match status" value="1"/>
</dbReference>
<dbReference type="Proteomes" id="UP000243361">
    <property type="component" value="Unassembled WGS sequence"/>
</dbReference>
<dbReference type="InterPro" id="IPR002312">
    <property type="entry name" value="Asp/Asn-tRNA-synth_IIb"/>
</dbReference>
<dbReference type="Pfam" id="PF01336">
    <property type="entry name" value="tRNA_anti-codon"/>
    <property type="match status" value="1"/>
</dbReference>
<dbReference type="GO" id="GO:0005524">
    <property type="term" value="F:ATP binding"/>
    <property type="evidence" value="ECO:0007669"/>
    <property type="project" value="UniProtKB-KW"/>
</dbReference>
<feature type="non-terminal residue" evidence="9">
    <location>
        <position position="302"/>
    </location>
</feature>
<comment type="similarity">
    <text evidence="1">Belongs to the class-II aminoacyl-tRNA synthetase family. Type 1 subfamily.</text>
</comment>
<dbReference type="InterPro" id="IPR004524">
    <property type="entry name" value="Asp-tRNA-ligase_1"/>
</dbReference>
<evidence type="ECO:0000256" key="6">
    <source>
        <dbReference type="ARBA" id="ARBA00022917"/>
    </source>
</evidence>
<feature type="domain" description="Aminoacyl-transfer RNA synthetases class-II family profile" evidence="8">
    <location>
        <begin position="140"/>
        <end position="302"/>
    </location>
</feature>
<dbReference type="EMBL" id="MUIE01000147">
    <property type="protein sequence ID" value="OQX35881.1"/>
    <property type="molecule type" value="Genomic_DNA"/>
</dbReference>
<dbReference type="PRINTS" id="PR01042">
    <property type="entry name" value="TRNASYNTHASP"/>
</dbReference>
<dbReference type="InterPro" id="IPR006195">
    <property type="entry name" value="aa-tRNA-synth_II"/>
</dbReference>
<dbReference type="PANTHER" id="PTHR22594:SF5">
    <property type="entry name" value="ASPARTATE--TRNA LIGASE, MITOCHONDRIAL"/>
    <property type="match status" value="1"/>
</dbReference>
<keyword evidence="10" id="KW-1185">Reference proteome</keyword>
<evidence type="ECO:0000256" key="3">
    <source>
        <dbReference type="ARBA" id="ARBA00022598"/>
    </source>
</evidence>
<keyword evidence="2" id="KW-0963">Cytoplasm</keyword>
<dbReference type="InterPro" id="IPR004365">
    <property type="entry name" value="NA-bd_OB_tRNA"/>
</dbReference>
<dbReference type="SUPFAM" id="SSF50249">
    <property type="entry name" value="Nucleic acid-binding proteins"/>
    <property type="match status" value="1"/>
</dbReference>
<evidence type="ECO:0000313" key="10">
    <source>
        <dbReference type="Proteomes" id="UP000243361"/>
    </source>
</evidence>
<dbReference type="GO" id="GO:0003676">
    <property type="term" value="F:nucleic acid binding"/>
    <property type="evidence" value="ECO:0007669"/>
    <property type="project" value="InterPro"/>
</dbReference>
<dbReference type="Pfam" id="PF00152">
    <property type="entry name" value="tRNA-synt_2"/>
    <property type="match status" value="1"/>
</dbReference>
<dbReference type="PROSITE" id="PS50862">
    <property type="entry name" value="AA_TRNA_LIGASE_II"/>
    <property type="match status" value="1"/>
</dbReference>
<gene>
    <name evidence="9" type="ORF">B0D84_02000</name>
</gene>
<reference evidence="9" key="1">
    <citation type="submission" date="2017-02" db="EMBL/GenBank/DDBJ databases">
        <title>Novel co-symbiosis in the unique lucinid bivalve Phacoides pectinatus.</title>
        <authorList>
            <person name="Lim S.J."/>
            <person name="Davis B.G."/>
            <person name="Gill D.E."/>
            <person name="Engel A.S."/>
            <person name="Anderson L.C."/>
            <person name="Campbell B.J."/>
        </authorList>
    </citation>
    <scope>NUCLEOTIDE SEQUENCE [LARGE SCALE GENOMIC DNA]</scope>
    <source>
        <strain evidence="9">LUC13016_P6</strain>
    </source>
</reference>
<dbReference type="GO" id="GO:0006422">
    <property type="term" value="P:aspartyl-tRNA aminoacylation"/>
    <property type="evidence" value="ECO:0007669"/>
    <property type="project" value="TreeGrafter"/>
</dbReference>
<comment type="caution">
    <text evidence="9">The sequence shown here is derived from an EMBL/GenBank/DDBJ whole genome shotgun (WGS) entry which is preliminary data.</text>
</comment>
<organism evidence="9 10">
    <name type="scientific">Candidatus Sedimenticola endophacoides</name>
    <dbReference type="NCBI Taxonomy" id="2548426"/>
    <lineage>
        <taxon>Bacteria</taxon>
        <taxon>Pseudomonadati</taxon>
        <taxon>Pseudomonadota</taxon>
        <taxon>Gammaproteobacteria</taxon>
        <taxon>Chromatiales</taxon>
        <taxon>Sedimenticolaceae</taxon>
        <taxon>Sedimenticola</taxon>
    </lineage>
</organism>
<dbReference type="AlphaFoldDB" id="A0A657PPJ7"/>
<evidence type="ECO:0000259" key="8">
    <source>
        <dbReference type="PROSITE" id="PS50862"/>
    </source>
</evidence>
<evidence type="ECO:0000313" key="9">
    <source>
        <dbReference type="EMBL" id="OQX35881.1"/>
    </source>
</evidence>
<dbReference type="Gene3D" id="3.30.1360.30">
    <property type="entry name" value="GAD-like domain"/>
    <property type="match status" value="1"/>
</dbReference>
<dbReference type="CDD" id="cd04317">
    <property type="entry name" value="EcAspRS_like_N"/>
    <property type="match status" value="1"/>
</dbReference>
<protein>
    <submittedName>
        <fullName evidence="9">Aspartate--tRNA ligase</fullName>
    </submittedName>
</protein>
<keyword evidence="7" id="KW-0030">Aminoacyl-tRNA synthetase</keyword>
<dbReference type="GO" id="GO:0004815">
    <property type="term" value="F:aspartate-tRNA ligase activity"/>
    <property type="evidence" value="ECO:0007669"/>
    <property type="project" value="TreeGrafter"/>
</dbReference>
<dbReference type="PANTHER" id="PTHR22594">
    <property type="entry name" value="ASPARTYL/LYSYL-TRNA SYNTHETASE"/>
    <property type="match status" value="1"/>
</dbReference>
<dbReference type="InterPro" id="IPR012340">
    <property type="entry name" value="NA-bd_OB-fold"/>
</dbReference>
<keyword evidence="6" id="KW-0648">Protein biosynthesis</keyword>
<dbReference type="InterPro" id="IPR045864">
    <property type="entry name" value="aa-tRNA-synth_II/BPL/LPL"/>
</dbReference>
<dbReference type="GO" id="GO:0005737">
    <property type="term" value="C:cytoplasm"/>
    <property type="evidence" value="ECO:0007669"/>
    <property type="project" value="InterPro"/>
</dbReference>
<name>A0A657PPJ7_9GAMM</name>
<evidence type="ECO:0000256" key="5">
    <source>
        <dbReference type="ARBA" id="ARBA00022840"/>
    </source>
</evidence>
<dbReference type="InterPro" id="IPR004115">
    <property type="entry name" value="GAD-like_sf"/>
</dbReference>
<dbReference type="Gene3D" id="3.30.930.10">
    <property type="entry name" value="Bira Bifunctional Protein, Domain 2"/>
    <property type="match status" value="1"/>
</dbReference>
<evidence type="ECO:0000256" key="2">
    <source>
        <dbReference type="ARBA" id="ARBA00022490"/>
    </source>
</evidence>
<dbReference type="SUPFAM" id="SSF55681">
    <property type="entry name" value="Class II aaRS and biotin synthetases"/>
    <property type="match status" value="1"/>
</dbReference>